<dbReference type="AlphaFoldDB" id="A0A5E4Y7J9"/>
<dbReference type="CDD" id="cd00796">
    <property type="entry name" value="INT_Rci_Hp1_C"/>
    <property type="match status" value="1"/>
</dbReference>
<name>A0A5E4Y7J9_9BURK</name>
<evidence type="ECO:0000256" key="5">
    <source>
        <dbReference type="PROSITE-ProRule" id="PRU01248"/>
    </source>
</evidence>
<dbReference type="Gene3D" id="1.10.443.10">
    <property type="entry name" value="Intergrase catalytic core"/>
    <property type="match status" value="1"/>
</dbReference>
<sequence>MPIRKRGDVYWIDIRLPGGERLRRSAGTSDRKEAQEYHDKVKAEAWRVTKLGEKPSRTFAEAAVRYLTEQSGSKDYESKERHILHFRESFRGEALDKLTRDRIIDALPQTYMRGKTETKTSNATKNRYLATIRAMLNDAAGPWEWINRAPTLEDLVEPSKRIRWIAPEEAQKLLKAIKTDWLRDVATLALSTGLRRGNIFGLEWSQVDLVRRRAWIHPDQAKAGKPIGVPLNDEAVEVIRRQIGKHQTRVFVRNGEPLEYLDNVQWKGACKRAGISDFRFHDLRHTWASWHVQNGTPLQTLMEMGGWASYEMVLRYAHLAPDHLAEHANSVTIWAQVPRCFEAQQNKKAG</sequence>
<dbReference type="Proteomes" id="UP000368474">
    <property type="component" value="Unassembled WGS sequence"/>
</dbReference>
<dbReference type="GO" id="GO:0006310">
    <property type="term" value="P:DNA recombination"/>
    <property type="evidence" value="ECO:0007669"/>
    <property type="project" value="UniProtKB-KW"/>
</dbReference>
<protein>
    <submittedName>
        <fullName evidence="8">Integrase</fullName>
    </submittedName>
</protein>
<dbReference type="InterPro" id="IPR011010">
    <property type="entry name" value="DNA_brk_join_enz"/>
</dbReference>
<dbReference type="PANTHER" id="PTHR30349">
    <property type="entry name" value="PHAGE INTEGRASE-RELATED"/>
    <property type="match status" value="1"/>
</dbReference>
<dbReference type="EMBL" id="CABPSD010000017">
    <property type="protein sequence ID" value="VVE44265.1"/>
    <property type="molecule type" value="Genomic_DNA"/>
</dbReference>
<keyword evidence="4" id="KW-0233">DNA recombination</keyword>
<evidence type="ECO:0000259" key="6">
    <source>
        <dbReference type="PROSITE" id="PS51898"/>
    </source>
</evidence>
<dbReference type="PROSITE" id="PS51898">
    <property type="entry name" value="TYR_RECOMBINASE"/>
    <property type="match status" value="1"/>
</dbReference>
<proteinExistence type="inferred from homology"/>
<evidence type="ECO:0000259" key="7">
    <source>
        <dbReference type="PROSITE" id="PS51900"/>
    </source>
</evidence>
<dbReference type="InterPro" id="IPR050090">
    <property type="entry name" value="Tyrosine_recombinase_XerCD"/>
</dbReference>
<dbReference type="GO" id="GO:0015074">
    <property type="term" value="P:DNA integration"/>
    <property type="evidence" value="ECO:0007669"/>
    <property type="project" value="UniProtKB-KW"/>
</dbReference>
<feature type="domain" description="Tyr recombinase" evidence="6">
    <location>
        <begin position="160"/>
        <end position="329"/>
    </location>
</feature>
<evidence type="ECO:0000256" key="2">
    <source>
        <dbReference type="ARBA" id="ARBA00022908"/>
    </source>
</evidence>
<dbReference type="PANTHER" id="PTHR30349:SF64">
    <property type="entry name" value="PROPHAGE INTEGRASE INTD-RELATED"/>
    <property type="match status" value="1"/>
</dbReference>
<evidence type="ECO:0000313" key="9">
    <source>
        <dbReference type="Proteomes" id="UP000368474"/>
    </source>
</evidence>
<comment type="similarity">
    <text evidence="1">Belongs to the 'phage' integrase family.</text>
</comment>
<gene>
    <name evidence="8" type="ORF">PMO31116_04277</name>
</gene>
<dbReference type="InterPro" id="IPR044068">
    <property type="entry name" value="CB"/>
</dbReference>
<evidence type="ECO:0000313" key="8">
    <source>
        <dbReference type="EMBL" id="VVE44265.1"/>
    </source>
</evidence>
<dbReference type="Pfam" id="PF00589">
    <property type="entry name" value="Phage_integrase"/>
    <property type="match status" value="1"/>
</dbReference>
<dbReference type="Gene3D" id="1.10.150.130">
    <property type="match status" value="1"/>
</dbReference>
<evidence type="ECO:0000256" key="4">
    <source>
        <dbReference type="ARBA" id="ARBA00023172"/>
    </source>
</evidence>
<dbReference type="GO" id="GO:0003677">
    <property type="term" value="F:DNA binding"/>
    <property type="evidence" value="ECO:0007669"/>
    <property type="project" value="UniProtKB-UniRule"/>
</dbReference>
<keyword evidence="9" id="KW-1185">Reference proteome</keyword>
<keyword evidence="3 5" id="KW-0238">DNA-binding</keyword>
<evidence type="ECO:0000256" key="1">
    <source>
        <dbReference type="ARBA" id="ARBA00008857"/>
    </source>
</evidence>
<dbReference type="InterPro" id="IPR013762">
    <property type="entry name" value="Integrase-like_cat_sf"/>
</dbReference>
<dbReference type="InterPro" id="IPR010998">
    <property type="entry name" value="Integrase_recombinase_N"/>
</dbReference>
<feature type="domain" description="Core-binding (CB)" evidence="7">
    <location>
        <begin position="57"/>
        <end position="140"/>
    </location>
</feature>
<dbReference type="PROSITE" id="PS51900">
    <property type="entry name" value="CB"/>
    <property type="match status" value="1"/>
</dbReference>
<accession>A0A5E4Y7J9</accession>
<reference evidence="8 9" key="1">
    <citation type="submission" date="2019-08" db="EMBL/GenBank/DDBJ databases">
        <authorList>
            <person name="Peeters C."/>
        </authorList>
    </citation>
    <scope>NUCLEOTIDE SEQUENCE [LARGE SCALE GENOMIC DNA]</scope>
    <source>
        <strain evidence="8 9">LMG 31116</strain>
    </source>
</reference>
<evidence type="ECO:0000256" key="3">
    <source>
        <dbReference type="ARBA" id="ARBA00023125"/>
    </source>
</evidence>
<organism evidence="8 9">
    <name type="scientific">Pandoraea morbifera</name>
    <dbReference type="NCBI Taxonomy" id="2508300"/>
    <lineage>
        <taxon>Bacteria</taxon>
        <taxon>Pseudomonadati</taxon>
        <taxon>Pseudomonadota</taxon>
        <taxon>Betaproteobacteria</taxon>
        <taxon>Burkholderiales</taxon>
        <taxon>Burkholderiaceae</taxon>
        <taxon>Pandoraea</taxon>
    </lineage>
</organism>
<keyword evidence="2" id="KW-0229">DNA integration</keyword>
<dbReference type="InterPro" id="IPR002104">
    <property type="entry name" value="Integrase_catalytic"/>
</dbReference>
<dbReference type="SUPFAM" id="SSF56349">
    <property type="entry name" value="DNA breaking-rejoining enzymes"/>
    <property type="match status" value="1"/>
</dbReference>